<reference evidence="4" key="1">
    <citation type="submission" date="2013-12" db="EMBL/GenBank/DDBJ databases">
        <title>A Varibaculum cambriense genome reconstructed from a premature infant gut community with otherwise low bacterial novelty that shifts toward anaerobic metabolism during the third week of life.</title>
        <authorList>
            <person name="Brown C.T."/>
            <person name="Sharon I."/>
            <person name="Thomas B.C."/>
            <person name="Castelle C.J."/>
            <person name="Morowitz M.J."/>
            <person name="Banfield J.F."/>
        </authorList>
    </citation>
    <scope>NUCLEOTIDE SEQUENCE</scope>
</reference>
<keyword evidence="2 4" id="KW-0808">Transferase</keyword>
<evidence type="ECO:0000256" key="3">
    <source>
        <dbReference type="ARBA" id="ARBA00023315"/>
    </source>
</evidence>
<dbReference type="InterPro" id="IPR016181">
    <property type="entry name" value="Acyl_CoA_acyltransferase"/>
</dbReference>
<organism evidence="4">
    <name type="scientific">human gut metagenome</name>
    <dbReference type="NCBI Taxonomy" id="408170"/>
    <lineage>
        <taxon>unclassified sequences</taxon>
        <taxon>metagenomes</taxon>
        <taxon>organismal metagenomes</taxon>
    </lineage>
</organism>
<gene>
    <name evidence="4" type="ORF">Q604_UNBC18302G0014</name>
</gene>
<dbReference type="SUPFAM" id="SSF55729">
    <property type="entry name" value="Acyl-CoA N-acyltransferases (Nat)"/>
    <property type="match status" value="1"/>
</dbReference>
<dbReference type="Pfam" id="PF03588">
    <property type="entry name" value="Leu_Phe_trans"/>
    <property type="match status" value="1"/>
</dbReference>
<dbReference type="PANTHER" id="PTHR30098:SF2">
    <property type="entry name" value="LEUCYL_PHENYLALANYL-TRNA--PROTEIN TRANSFERASE"/>
    <property type="match status" value="1"/>
</dbReference>
<dbReference type="EMBL" id="AZMM01018302">
    <property type="protein sequence ID" value="ETJ21941.1"/>
    <property type="molecule type" value="Genomic_DNA"/>
</dbReference>
<protein>
    <submittedName>
        <fullName evidence="4">Leucyl/phenylalanyl-tRNA-protein transferase</fullName>
    </submittedName>
</protein>
<dbReference type="InterPro" id="IPR004616">
    <property type="entry name" value="Leu/Phe-tRNA_Trfase"/>
</dbReference>
<dbReference type="GO" id="GO:0005737">
    <property type="term" value="C:cytoplasm"/>
    <property type="evidence" value="ECO:0007669"/>
    <property type="project" value="TreeGrafter"/>
</dbReference>
<dbReference type="InterPro" id="IPR042203">
    <property type="entry name" value="Leu/Phe-tRNA_Trfase_C"/>
</dbReference>
<dbReference type="Gene3D" id="3.40.630.70">
    <property type="entry name" value="Leucyl/phenylalanyl-tRNA-protein transferase, C-terminal domain"/>
    <property type="match status" value="1"/>
</dbReference>
<evidence type="ECO:0000256" key="1">
    <source>
        <dbReference type="ARBA" id="ARBA00022490"/>
    </source>
</evidence>
<dbReference type="GO" id="GO:0030163">
    <property type="term" value="P:protein catabolic process"/>
    <property type="evidence" value="ECO:0007669"/>
    <property type="project" value="InterPro"/>
</dbReference>
<dbReference type="PANTHER" id="PTHR30098">
    <property type="entry name" value="LEUCYL/PHENYLALANYL-TRNA--PROTEIN TRANSFERASE"/>
    <property type="match status" value="1"/>
</dbReference>
<dbReference type="GO" id="GO:0008914">
    <property type="term" value="F:leucyl-tRNA--protein transferase activity"/>
    <property type="evidence" value="ECO:0007669"/>
    <property type="project" value="InterPro"/>
</dbReference>
<evidence type="ECO:0000256" key="2">
    <source>
        <dbReference type="ARBA" id="ARBA00022679"/>
    </source>
</evidence>
<proteinExistence type="predicted"/>
<comment type="caution">
    <text evidence="4">The sequence shown here is derived from an EMBL/GenBank/DDBJ whole genome shotgun (WGS) entry which is preliminary data.</text>
</comment>
<name>W1WVL3_9ZZZZ</name>
<accession>W1WVL3</accession>
<keyword evidence="3" id="KW-0012">Acyltransferase</keyword>
<evidence type="ECO:0000313" key="4">
    <source>
        <dbReference type="EMBL" id="ETJ21941.1"/>
    </source>
</evidence>
<sequence length="78" mass="9052">MIGFVIEYSNDFSFFGESMFSRVSNASKIALITLAEVLKENNFEFIDCQVYTEHLESMGAKMVPWNEFKAMLHRGIYQ</sequence>
<dbReference type="AlphaFoldDB" id="W1WVL3"/>
<keyword evidence="1" id="KW-0963">Cytoplasm</keyword>